<evidence type="ECO:0000313" key="4">
    <source>
        <dbReference type="Proteomes" id="UP000272942"/>
    </source>
</evidence>
<proteinExistence type="predicted"/>
<reference evidence="5" key="1">
    <citation type="submission" date="2016-06" db="UniProtKB">
        <authorList>
            <consortium name="WormBaseParasite"/>
        </authorList>
    </citation>
    <scope>IDENTIFICATION</scope>
</reference>
<dbReference type="GO" id="GO:0045944">
    <property type="term" value="P:positive regulation of transcription by RNA polymerase II"/>
    <property type="evidence" value="ECO:0007669"/>
    <property type="project" value="TreeGrafter"/>
</dbReference>
<sequence>MPRQFDGEMHCGRTVEGERIETSAHGIGSTHDNRVPPTTRIKPRRPRATMRERQRMAQVNQAFDNLRRVVPRGHMTEYQRLSKIATLRLAIQYIRAMNRILGKSHTFNSERAQQRNKHKEQTTAWTKAATARNWGTSSTQTTARPTEHASSKTGYVNGSGSTAVSDTDDQMRKLHWFDFETVEQKTLVLFGYTSDLGWDPTDEYLSSSADLSSIREDKPEQGYIHQTQQVEQRIGYDTEEAPYILRKAERNTEQIPENLHSQNSLMLNDREFSYVPFNLDYAQQQQASFVTTQGLYAHEYGTNQSTDYLSGIGMRNDWCNDGSLPM</sequence>
<dbReference type="WBParaSite" id="ECPE_0001267001-mRNA-1">
    <property type="protein sequence ID" value="ECPE_0001267001-mRNA-1"/>
    <property type="gene ID" value="ECPE_0001267001"/>
</dbReference>
<feature type="domain" description="BHLH" evidence="2">
    <location>
        <begin position="43"/>
        <end position="97"/>
    </location>
</feature>
<dbReference type="Gene3D" id="4.10.280.10">
    <property type="entry name" value="Helix-loop-helix DNA-binding domain"/>
    <property type="match status" value="1"/>
</dbReference>
<dbReference type="GO" id="GO:0046983">
    <property type="term" value="F:protein dimerization activity"/>
    <property type="evidence" value="ECO:0007669"/>
    <property type="project" value="InterPro"/>
</dbReference>
<evidence type="ECO:0000313" key="5">
    <source>
        <dbReference type="WBParaSite" id="ECPE_0001267001-mRNA-1"/>
    </source>
</evidence>
<dbReference type="OrthoDB" id="10039134at2759"/>
<name>A0A183B099_9TREM</name>
<feature type="region of interest" description="Disordered" evidence="1">
    <location>
        <begin position="1"/>
        <end position="40"/>
    </location>
</feature>
<dbReference type="EMBL" id="UZAN01053291">
    <property type="protein sequence ID" value="VDP89907.1"/>
    <property type="molecule type" value="Genomic_DNA"/>
</dbReference>
<evidence type="ECO:0000259" key="2">
    <source>
        <dbReference type="PROSITE" id="PS50888"/>
    </source>
</evidence>
<dbReference type="PROSITE" id="PS50888">
    <property type="entry name" value="BHLH"/>
    <property type="match status" value="1"/>
</dbReference>
<evidence type="ECO:0000313" key="3">
    <source>
        <dbReference type="EMBL" id="VDP89907.1"/>
    </source>
</evidence>
<dbReference type="InterPro" id="IPR036638">
    <property type="entry name" value="HLH_DNA-bd_sf"/>
</dbReference>
<dbReference type="PANTHER" id="PTHR19290">
    <property type="entry name" value="BASIC HELIX-LOOP-HELIX PROTEIN NEUROGENIN-RELATED"/>
    <property type="match status" value="1"/>
</dbReference>
<organism evidence="5">
    <name type="scientific">Echinostoma caproni</name>
    <dbReference type="NCBI Taxonomy" id="27848"/>
    <lineage>
        <taxon>Eukaryota</taxon>
        <taxon>Metazoa</taxon>
        <taxon>Spiralia</taxon>
        <taxon>Lophotrochozoa</taxon>
        <taxon>Platyhelminthes</taxon>
        <taxon>Trematoda</taxon>
        <taxon>Digenea</taxon>
        <taxon>Plagiorchiida</taxon>
        <taxon>Echinostomata</taxon>
        <taxon>Echinostomatoidea</taxon>
        <taxon>Echinostomatidae</taxon>
        <taxon>Echinostoma</taxon>
    </lineage>
</organism>
<dbReference type="GO" id="GO:0009653">
    <property type="term" value="P:anatomical structure morphogenesis"/>
    <property type="evidence" value="ECO:0007669"/>
    <property type="project" value="TreeGrafter"/>
</dbReference>
<dbReference type="Proteomes" id="UP000272942">
    <property type="component" value="Unassembled WGS sequence"/>
</dbReference>
<dbReference type="InterPro" id="IPR011598">
    <property type="entry name" value="bHLH_dom"/>
</dbReference>
<dbReference type="InterPro" id="IPR050359">
    <property type="entry name" value="bHLH_transcription_factors"/>
</dbReference>
<dbReference type="CDD" id="cd11390">
    <property type="entry name" value="bHLH_TS"/>
    <property type="match status" value="1"/>
</dbReference>
<dbReference type="GO" id="GO:0003700">
    <property type="term" value="F:DNA-binding transcription factor activity"/>
    <property type="evidence" value="ECO:0007669"/>
    <property type="project" value="TreeGrafter"/>
</dbReference>
<dbReference type="GO" id="GO:0070888">
    <property type="term" value="F:E-box binding"/>
    <property type="evidence" value="ECO:0007669"/>
    <property type="project" value="TreeGrafter"/>
</dbReference>
<dbReference type="SMART" id="SM00353">
    <property type="entry name" value="HLH"/>
    <property type="match status" value="1"/>
</dbReference>
<dbReference type="AlphaFoldDB" id="A0A183B099"/>
<dbReference type="PANTHER" id="PTHR19290:SF102">
    <property type="entry name" value="TRANSCRIPTION FACTOR ATOH8"/>
    <property type="match status" value="1"/>
</dbReference>
<keyword evidence="4" id="KW-1185">Reference proteome</keyword>
<feature type="compositionally biased region" description="Basic and acidic residues" evidence="1">
    <location>
        <begin position="1"/>
        <end position="22"/>
    </location>
</feature>
<gene>
    <name evidence="3" type="ORF">ECPE_LOCUS12635</name>
</gene>
<protein>
    <submittedName>
        <fullName evidence="5">BHLH domain-containing protein</fullName>
    </submittedName>
</protein>
<accession>A0A183B099</accession>
<feature type="compositionally biased region" description="Polar residues" evidence="1">
    <location>
        <begin position="151"/>
        <end position="164"/>
    </location>
</feature>
<dbReference type="Pfam" id="PF00010">
    <property type="entry name" value="HLH"/>
    <property type="match status" value="1"/>
</dbReference>
<feature type="compositionally biased region" description="Polar residues" evidence="1">
    <location>
        <begin position="133"/>
        <end position="144"/>
    </location>
</feature>
<reference evidence="3 4" key="2">
    <citation type="submission" date="2018-11" db="EMBL/GenBank/DDBJ databases">
        <authorList>
            <consortium name="Pathogen Informatics"/>
        </authorList>
    </citation>
    <scope>NUCLEOTIDE SEQUENCE [LARGE SCALE GENOMIC DNA]</scope>
    <source>
        <strain evidence="3 4">Egypt</strain>
    </source>
</reference>
<feature type="region of interest" description="Disordered" evidence="1">
    <location>
        <begin position="113"/>
        <end position="164"/>
    </location>
</feature>
<dbReference type="GO" id="GO:0005634">
    <property type="term" value="C:nucleus"/>
    <property type="evidence" value="ECO:0007669"/>
    <property type="project" value="TreeGrafter"/>
</dbReference>
<evidence type="ECO:0000256" key="1">
    <source>
        <dbReference type="SAM" id="MobiDB-lite"/>
    </source>
</evidence>
<dbReference type="SUPFAM" id="SSF47459">
    <property type="entry name" value="HLH, helix-loop-helix DNA-binding domain"/>
    <property type="match status" value="1"/>
</dbReference>